<dbReference type="OrthoDB" id="5388183at2759"/>
<feature type="compositionally biased region" description="Basic and acidic residues" evidence="1">
    <location>
        <begin position="317"/>
        <end position="326"/>
    </location>
</feature>
<keyword evidence="2" id="KW-0472">Membrane</keyword>
<feature type="transmembrane region" description="Helical" evidence="2">
    <location>
        <begin position="127"/>
        <end position="145"/>
    </location>
</feature>
<feature type="region of interest" description="Disordered" evidence="1">
    <location>
        <begin position="280"/>
        <end position="342"/>
    </location>
</feature>
<name>A0A8H3J0P2_9LECA</name>
<dbReference type="Proteomes" id="UP000664203">
    <property type="component" value="Unassembled WGS sequence"/>
</dbReference>
<keyword evidence="4" id="KW-1185">Reference proteome</keyword>
<keyword evidence="2" id="KW-0812">Transmembrane</keyword>
<keyword evidence="2" id="KW-1133">Transmembrane helix</keyword>
<feature type="transmembrane region" description="Helical" evidence="2">
    <location>
        <begin position="243"/>
        <end position="260"/>
    </location>
</feature>
<feature type="compositionally biased region" description="Low complexity" evidence="1">
    <location>
        <begin position="35"/>
        <end position="64"/>
    </location>
</feature>
<feature type="compositionally biased region" description="Basic and acidic residues" evidence="1">
    <location>
        <begin position="297"/>
        <end position="310"/>
    </location>
</feature>
<accession>A0A8H3J0P2</accession>
<sequence length="467" mass="50660">MAVENHNANPIIIEPATPSDPETPPRLLTPSLGTRSSSNSFDSSRPQSRGSSATSPSESLSPTPRDARSHQLSDISPPTPLTLEPPTPSTALPITPVPSEPAGSSSHSNGAAWLSPLSSRRRWLEHAMAVFTLVASLVGLLFIGVRTYKLAVISTENSTLDSCTGLVQSGFTTLENSTPLCKTAMKNGPLSSPYHLGKRTLHKTLALASRWMRGPAKYTCGFPYIACQSQEANTTYRNMSTPATIIGTTVALGALILMVARRNARSTEVFTSPALSDLQITDHDNSGPKSVTGQGIIERHNPEDHHDLGQLRKRIRASQDQDKLMKDTAPLQSANSSSTTLVGGLNKSQVSLQNHSSGEKHEGLIELQMNGNTKAFLHLETGEFFRLKHWKRQHKDDSVCSSDSDNSLSIEEKDFAQRGHGASALAKGNAFKVKLKEELQLEHGTWRDRHSHGNAAGWRLCCWVGDK</sequence>
<feature type="compositionally biased region" description="Polar residues" evidence="1">
    <location>
        <begin position="330"/>
        <end position="342"/>
    </location>
</feature>
<reference evidence="3" key="1">
    <citation type="submission" date="2021-03" db="EMBL/GenBank/DDBJ databases">
        <authorList>
            <person name="Tagirdzhanova G."/>
        </authorList>
    </citation>
    <scope>NUCLEOTIDE SEQUENCE</scope>
</reference>
<protein>
    <submittedName>
        <fullName evidence="3">Uncharacterized protein</fullName>
    </submittedName>
</protein>
<evidence type="ECO:0000256" key="2">
    <source>
        <dbReference type="SAM" id="Phobius"/>
    </source>
</evidence>
<gene>
    <name evidence="3" type="ORF">ALECFALPRED_007717</name>
</gene>
<organism evidence="3 4">
    <name type="scientific">Alectoria fallacina</name>
    <dbReference type="NCBI Taxonomy" id="1903189"/>
    <lineage>
        <taxon>Eukaryota</taxon>
        <taxon>Fungi</taxon>
        <taxon>Dikarya</taxon>
        <taxon>Ascomycota</taxon>
        <taxon>Pezizomycotina</taxon>
        <taxon>Lecanoromycetes</taxon>
        <taxon>OSLEUM clade</taxon>
        <taxon>Lecanoromycetidae</taxon>
        <taxon>Lecanorales</taxon>
        <taxon>Lecanorineae</taxon>
        <taxon>Parmeliaceae</taxon>
        <taxon>Alectoria</taxon>
    </lineage>
</organism>
<proteinExistence type="predicted"/>
<dbReference type="AlphaFoldDB" id="A0A8H3J0P2"/>
<feature type="compositionally biased region" description="Pro residues" evidence="1">
    <location>
        <begin position="77"/>
        <end position="88"/>
    </location>
</feature>
<comment type="caution">
    <text evidence="3">The sequence shown here is derived from an EMBL/GenBank/DDBJ whole genome shotgun (WGS) entry which is preliminary data.</text>
</comment>
<evidence type="ECO:0000256" key="1">
    <source>
        <dbReference type="SAM" id="MobiDB-lite"/>
    </source>
</evidence>
<feature type="region of interest" description="Disordered" evidence="1">
    <location>
        <begin position="1"/>
        <end position="111"/>
    </location>
</feature>
<evidence type="ECO:0000313" key="4">
    <source>
        <dbReference type="Proteomes" id="UP000664203"/>
    </source>
</evidence>
<dbReference type="EMBL" id="CAJPDR010000516">
    <property type="protein sequence ID" value="CAF9938530.1"/>
    <property type="molecule type" value="Genomic_DNA"/>
</dbReference>
<evidence type="ECO:0000313" key="3">
    <source>
        <dbReference type="EMBL" id="CAF9938530.1"/>
    </source>
</evidence>